<dbReference type="Gene3D" id="3.40.50.1820">
    <property type="entry name" value="alpha/beta hydrolase"/>
    <property type="match status" value="1"/>
</dbReference>
<dbReference type="Pfam" id="PF00561">
    <property type="entry name" value="Abhydrolase_1"/>
    <property type="match status" value="1"/>
</dbReference>
<dbReference type="InterPro" id="IPR029058">
    <property type="entry name" value="AB_hydrolase_fold"/>
</dbReference>
<dbReference type="PANTHER" id="PTHR46438:SF11">
    <property type="entry name" value="LIPASE-RELATED"/>
    <property type="match status" value="1"/>
</dbReference>
<comment type="caution">
    <text evidence="3">The sequence shown here is derived from an EMBL/GenBank/DDBJ whole genome shotgun (WGS) entry which is preliminary data.</text>
</comment>
<dbReference type="GO" id="GO:0016787">
    <property type="term" value="F:hydrolase activity"/>
    <property type="evidence" value="ECO:0007669"/>
    <property type="project" value="UniProtKB-KW"/>
</dbReference>
<dbReference type="AlphaFoldDB" id="A0A4R4NDE3"/>
<evidence type="ECO:0000259" key="2">
    <source>
        <dbReference type="Pfam" id="PF00561"/>
    </source>
</evidence>
<dbReference type="OrthoDB" id="7185741at2"/>
<protein>
    <submittedName>
        <fullName evidence="3">Alpha/beta hydrolase</fullName>
    </submittedName>
</protein>
<feature type="domain" description="AB hydrolase-1" evidence="2">
    <location>
        <begin position="74"/>
        <end position="185"/>
    </location>
</feature>
<reference evidence="3 4" key="1">
    <citation type="submission" date="2019-02" db="EMBL/GenBank/DDBJ databases">
        <title>Draft genome sequences of novel Actinobacteria.</title>
        <authorList>
            <person name="Sahin N."/>
            <person name="Ay H."/>
            <person name="Saygin H."/>
        </authorList>
    </citation>
    <scope>NUCLEOTIDE SEQUENCE [LARGE SCALE GENOMIC DNA]</scope>
    <source>
        <strain evidence="3 4">KC201</strain>
    </source>
</reference>
<evidence type="ECO:0000313" key="4">
    <source>
        <dbReference type="Proteomes" id="UP000295157"/>
    </source>
</evidence>
<evidence type="ECO:0000313" key="3">
    <source>
        <dbReference type="EMBL" id="TDC07131.1"/>
    </source>
</evidence>
<keyword evidence="4" id="KW-1185">Reference proteome</keyword>
<organism evidence="3 4">
    <name type="scientific">Nonomuraea longispora</name>
    <dbReference type="NCBI Taxonomy" id="1848320"/>
    <lineage>
        <taxon>Bacteria</taxon>
        <taxon>Bacillati</taxon>
        <taxon>Actinomycetota</taxon>
        <taxon>Actinomycetes</taxon>
        <taxon>Streptosporangiales</taxon>
        <taxon>Streptosporangiaceae</taxon>
        <taxon>Nonomuraea</taxon>
    </lineage>
</organism>
<name>A0A4R4NDE3_9ACTN</name>
<dbReference type="PROSITE" id="PS51257">
    <property type="entry name" value="PROKAR_LIPOPROTEIN"/>
    <property type="match status" value="1"/>
</dbReference>
<feature type="chain" id="PRO_5039365321" evidence="1">
    <location>
        <begin position="20"/>
        <end position="299"/>
    </location>
</feature>
<keyword evidence="1" id="KW-0732">Signal</keyword>
<dbReference type="InterPro" id="IPR000073">
    <property type="entry name" value="AB_hydrolase_1"/>
</dbReference>
<dbReference type="RefSeq" id="WP_132332915.1">
    <property type="nucleotide sequence ID" value="NZ_SMJZ01000044.1"/>
</dbReference>
<evidence type="ECO:0000256" key="1">
    <source>
        <dbReference type="SAM" id="SignalP"/>
    </source>
</evidence>
<dbReference type="PRINTS" id="PR00111">
    <property type="entry name" value="ABHYDROLASE"/>
</dbReference>
<feature type="signal peptide" evidence="1">
    <location>
        <begin position="1"/>
        <end position="19"/>
    </location>
</feature>
<proteinExistence type="predicted"/>
<dbReference type="SUPFAM" id="SSF53474">
    <property type="entry name" value="alpha/beta-Hydrolases"/>
    <property type="match status" value="1"/>
</dbReference>
<dbReference type="PANTHER" id="PTHR46438">
    <property type="entry name" value="ALPHA/BETA-HYDROLASES SUPERFAMILY PROTEIN"/>
    <property type="match status" value="1"/>
</dbReference>
<accession>A0A4R4NDE3</accession>
<sequence length="299" mass="30925">MLGKFKAPVLAALCTTVLGMGVAGCNGDSLDNWDPFAGTEQKIEADLFSGTKKITVAGRKVNVSCSGEAADGKPVIVLMHGGGDDVTKMAALQKTLSAKNRVCSYDRPGAGASDKPAGPQDFASTGKILTGVLDLIAGDHQVVLAGHSLGGIIAARYAPDHQDRVKGLALLDATPSTMAADIARVIPKSAKGPAAEMRAQQLAIFAGQNPEQLVVADGEVRSVGDIPVEVVQHGQPYLAAIPTYGKQLEKAWSAGQRKWLALSSNSNLSTAAKSGHYIYTDQPDVAVKAIENVAAQATG</sequence>
<dbReference type="EMBL" id="SMJZ01000044">
    <property type="protein sequence ID" value="TDC07131.1"/>
    <property type="molecule type" value="Genomic_DNA"/>
</dbReference>
<gene>
    <name evidence="3" type="ORF">E1267_14210</name>
</gene>
<keyword evidence="3" id="KW-0378">Hydrolase</keyword>
<dbReference type="Proteomes" id="UP000295157">
    <property type="component" value="Unassembled WGS sequence"/>
</dbReference>